<accession>A0A2T3APP2</accession>
<evidence type="ECO:0000256" key="1">
    <source>
        <dbReference type="SAM" id="MobiDB-lite"/>
    </source>
</evidence>
<dbReference type="GeneID" id="36573623"/>
<protein>
    <submittedName>
        <fullName evidence="2">Uncharacterized protein</fullName>
    </submittedName>
</protein>
<feature type="region of interest" description="Disordered" evidence="1">
    <location>
        <begin position="226"/>
        <end position="254"/>
    </location>
</feature>
<dbReference type="RefSeq" id="XP_024716618.1">
    <property type="nucleotide sequence ID" value="XM_024865542.1"/>
</dbReference>
<dbReference type="EMBL" id="KZ679019">
    <property type="protein sequence ID" value="PSS06962.1"/>
    <property type="molecule type" value="Genomic_DNA"/>
</dbReference>
<dbReference type="InParanoid" id="A0A2T3APP2"/>
<sequence>MQLIDYDTSSFNGMPSLNMALNAYNTHKLDSIISTSIRDIFLKHGAHSRFALNLIHRHFTLHSQERNVHVNNIALPWDAATMPQDILERTVPILWRFSKSGTAGPGLLSCEFEYEPRASIATSTSAVDLSRDKPFLTDLYVFLAEQKLTRYLGISRLSAEDKSNMMSPTLPPIEITEGRANITFPAHLQPQAGKAAQVSWRFDENQLGNTKCVSSCQLNLEGSHLRWHDEESDDDDDDDDDDDGDDDNDDDDDE</sequence>
<organism evidence="2 3">
    <name type="scientific">Amorphotheca resinae ATCC 22711</name>
    <dbReference type="NCBI Taxonomy" id="857342"/>
    <lineage>
        <taxon>Eukaryota</taxon>
        <taxon>Fungi</taxon>
        <taxon>Dikarya</taxon>
        <taxon>Ascomycota</taxon>
        <taxon>Pezizomycotina</taxon>
        <taxon>Leotiomycetes</taxon>
        <taxon>Helotiales</taxon>
        <taxon>Amorphothecaceae</taxon>
        <taxon>Amorphotheca</taxon>
    </lineage>
</organism>
<evidence type="ECO:0000313" key="2">
    <source>
        <dbReference type="EMBL" id="PSS06962.1"/>
    </source>
</evidence>
<keyword evidence="3" id="KW-1185">Reference proteome</keyword>
<gene>
    <name evidence="2" type="ORF">M430DRAFT_271766</name>
</gene>
<dbReference type="AlphaFoldDB" id="A0A2T3APP2"/>
<proteinExistence type="predicted"/>
<reference evidence="2 3" key="1">
    <citation type="journal article" date="2018" name="New Phytol.">
        <title>Comparative genomics and transcriptomics depict ericoid mycorrhizal fungi as versatile saprotrophs and plant mutualists.</title>
        <authorList>
            <person name="Martino E."/>
            <person name="Morin E."/>
            <person name="Grelet G.A."/>
            <person name="Kuo A."/>
            <person name="Kohler A."/>
            <person name="Daghino S."/>
            <person name="Barry K.W."/>
            <person name="Cichocki N."/>
            <person name="Clum A."/>
            <person name="Dockter R.B."/>
            <person name="Hainaut M."/>
            <person name="Kuo R.C."/>
            <person name="LaButti K."/>
            <person name="Lindahl B.D."/>
            <person name="Lindquist E.A."/>
            <person name="Lipzen A."/>
            <person name="Khouja H.R."/>
            <person name="Magnuson J."/>
            <person name="Murat C."/>
            <person name="Ohm R.A."/>
            <person name="Singer S.W."/>
            <person name="Spatafora J.W."/>
            <person name="Wang M."/>
            <person name="Veneault-Fourrey C."/>
            <person name="Henrissat B."/>
            <person name="Grigoriev I.V."/>
            <person name="Martin F.M."/>
            <person name="Perotto S."/>
        </authorList>
    </citation>
    <scope>NUCLEOTIDE SEQUENCE [LARGE SCALE GENOMIC DNA]</scope>
    <source>
        <strain evidence="2 3">ATCC 22711</strain>
    </source>
</reference>
<evidence type="ECO:0000313" key="3">
    <source>
        <dbReference type="Proteomes" id="UP000241818"/>
    </source>
</evidence>
<feature type="compositionally biased region" description="Acidic residues" evidence="1">
    <location>
        <begin position="230"/>
        <end position="254"/>
    </location>
</feature>
<name>A0A2T3APP2_AMORE</name>
<dbReference type="Proteomes" id="UP000241818">
    <property type="component" value="Unassembled WGS sequence"/>
</dbReference>
<dbReference type="OrthoDB" id="2322999at2759"/>